<reference evidence="1 2" key="1">
    <citation type="journal article" date="2015" name="J. Biotechnol.">
        <title>Complete genome sequence of a malodorant-producing acetogen, Clostridium scatologenes ATCC 25775(T).</title>
        <authorList>
            <person name="Zhu Z."/>
            <person name="Guo T."/>
            <person name="Zheng H."/>
            <person name="Song T."/>
            <person name="Ouyang P."/>
            <person name="Xie J."/>
        </authorList>
    </citation>
    <scope>NUCLEOTIDE SEQUENCE [LARGE SCALE GENOMIC DNA]</scope>
    <source>
        <strain evidence="1 2">ATCC 25775</strain>
    </source>
</reference>
<evidence type="ECO:0000313" key="2">
    <source>
        <dbReference type="Proteomes" id="UP000033115"/>
    </source>
</evidence>
<dbReference type="HOGENOM" id="CLU_2859873_0_0_9"/>
<dbReference type="Proteomes" id="UP000033115">
    <property type="component" value="Chromosome"/>
</dbReference>
<dbReference type="AlphaFoldDB" id="A0A0E3M976"/>
<sequence length="64" mass="7885">MNIDSFKNYYKILQVDKNELNRYEFKKFNIFRNKIYLKLSKTTHEIKRILSIYNITLIQVNIVL</sequence>
<proteinExistence type="predicted"/>
<dbReference type="EMBL" id="CP009933">
    <property type="protein sequence ID" value="AKA69215.1"/>
    <property type="molecule type" value="Genomic_DNA"/>
</dbReference>
<organism evidence="1 2">
    <name type="scientific">Clostridium scatologenes</name>
    <dbReference type="NCBI Taxonomy" id="1548"/>
    <lineage>
        <taxon>Bacteria</taxon>
        <taxon>Bacillati</taxon>
        <taxon>Bacillota</taxon>
        <taxon>Clostridia</taxon>
        <taxon>Eubacteriales</taxon>
        <taxon>Clostridiaceae</taxon>
        <taxon>Clostridium</taxon>
    </lineage>
</organism>
<dbReference type="RefSeq" id="WP_029162999.1">
    <property type="nucleotide sequence ID" value="NZ_CP009933.1"/>
</dbReference>
<accession>A0A0E3M976</accession>
<gene>
    <name evidence="1" type="ORF">CSCA_2090</name>
</gene>
<dbReference type="KEGG" id="csq:CSCA_2090"/>
<protein>
    <submittedName>
        <fullName evidence="1">Uncharacterized protein</fullName>
    </submittedName>
</protein>
<keyword evidence="2" id="KW-1185">Reference proteome</keyword>
<evidence type="ECO:0000313" key="1">
    <source>
        <dbReference type="EMBL" id="AKA69215.1"/>
    </source>
</evidence>
<name>A0A0E3M976_CLOSL</name>
<dbReference type="STRING" id="1548.CSCA_2090"/>